<dbReference type="EMBL" id="JAHUTI010021733">
    <property type="protein sequence ID" value="MED6239627.1"/>
    <property type="molecule type" value="Genomic_DNA"/>
</dbReference>
<dbReference type="Proteomes" id="UP001345963">
    <property type="component" value="Unassembled WGS sequence"/>
</dbReference>
<name>A0ABU7AN32_9TELE</name>
<gene>
    <name evidence="1" type="ORF">ATANTOWER_008817</name>
</gene>
<comment type="caution">
    <text evidence="1">The sequence shown here is derived from an EMBL/GenBank/DDBJ whole genome shotgun (WGS) entry which is preliminary data.</text>
</comment>
<keyword evidence="2" id="KW-1185">Reference proteome</keyword>
<accession>A0ABU7AN32</accession>
<protein>
    <submittedName>
        <fullName evidence="1">Uncharacterized protein</fullName>
    </submittedName>
</protein>
<evidence type="ECO:0000313" key="1">
    <source>
        <dbReference type="EMBL" id="MED6239627.1"/>
    </source>
</evidence>
<proteinExistence type="predicted"/>
<sequence length="110" mass="12234">MPGPLHACAPVGSLLGSQLYLGTKAVNGEIKTSINNKSFLLVTPKYADYRVLRACVSAAGVKALKHLSIWPTPYEKWFFVIFLRGRAGCYTVCSYRRQGTQCHAQKLWTL</sequence>
<reference evidence="1 2" key="1">
    <citation type="submission" date="2021-07" db="EMBL/GenBank/DDBJ databases">
        <authorList>
            <person name="Palmer J.M."/>
        </authorList>
    </citation>
    <scope>NUCLEOTIDE SEQUENCE [LARGE SCALE GENOMIC DNA]</scope>
    <source>
        <strain evidence="1 2">AT_MEX2019</strain>
        <tissue evidence="1">Muscle</tissue>
    </source>
</reference>
<organism evidence="1 2">
    <name type="scientific">Ataeniobius toweri</name>
    <dbReference type="NCBI Taxonomy" id="208326"/>
    <lineage>
        <taxon>Eukaryota</taxon>
        <taxon>Metazoa</taxon>
        <taxon>Chordata</taxon>
        <taxon>Craniata</taxon>
        <taxon>Vertebrata</taxon>
        <taxon>Euteleostomi</taxon>
        <taxon>Actinopterygii</taxon>
        <taxon>Neopterygii</taxon>
        <taxon>Teleostei</taxon>
        <taxon>Neoteleostei</taxon>
        <taxon>Acanthomorphata</taxon>
        <taxon>Ovalentaria</taxon>
        <taxon>Atherinomorphae</taxon>
        <taxon>Cyprinodontiformes</taxon>
        <taxon>Goodeidae</taxon>
        <taxon>Ataeniobius</taxon>
    </lineage>
</organism>
<evidence type="ECO:0000313" key="2">
    <source>
        <dbReference type="Proteomes" id="UP001345963"/>
    </source>
</evidence>